<dbReference type="NCBIfam" id="TIGR04548">
    <property type="entry name" value="DnaD_Mollicutes"/>
    <property type="match status" value="1"/>
</dbReference>
<keyword evidence="3" id="KW-1185">Reference proteome</keyword>
<dbReference type="InterPro" id="IPR036388">
    <property type="entry name" value="WH-like_DNA-bd_sf"/>
</dbReference>
<dbReference type="KEGG" id="mput:MPUT9231_2530"/>
<evidence type="ECO:0000313" key="3">
    <source>
        <dbReference type="Proteomes" id="UP000012984"/>
    </source>
</evidence>
<evidence type="ECO:0000313" key="2">
    <source>
        <dbReference type="EMBL" id="AGJ90677.1"/>
    </source>
</evidence>
<dbReference type="PATRIC" id="fig|1292033.3.peg.245"/>
<name>M9WBY3_9MOLU</name>
<dbReference type="AlphaFoldDB" id="M9WBY3"/>
<dbReference type="Proteomes" id="UP000012984">
    <property type="component" value="Chromosome"/>
</dbReference>
<dbReference type="InterPro" id="IPR036390">
    <property type="entry name" value="WH_DNA-bd_sf"/>
</dbReference>
<proteinExistence type="predicted"/>
<reference evidence="2 3" key="1">
    <citation type="journal article" date="2013" name="Genome Announc.">
        <title>Complete Genome Sequence of Mycoplasma putrefaciens Strain 9231, One of the Agents of Contagious Agalactia in Goats.</title>
        <authorList>
            <person name="Dupuy V."/>
            <person name="Sirand-Pugnet P."/>
            <person name="Baranowski E."/>
            <person name="Barre A."/>
            <person name="Breton M."/>
            <person name="Couture C."/>
            <person name="Dordet-Frisoni E."/>
            <person name="Gaurivaud P."/>
            <person name="Jacob D."/>
            <person name="Lemaitre C."/>
            <person name="Manso-Silvan L."/>
            <person name="Nikolski M."/>
            <person name="Nouvel L.X."/>
            <person name="Poumarat F."/>
            <person name="Tardy F."/>
            <person name="Thebault P."/>
            <person name="Theil S."/>
            <person name="Citti C."/>
            <person name="Blanchard A."/>
            <person name="Thiaucourt F."/>
        </authorList>
    </citation>
    <scope>NUCLEOTIDE SEQUENCE [LARGE SCALE GENOMIC DNA]</scope>
    <source>
        <strain evidence="2">Mput9231</strain>
    </source>
</reference>
<dbReference type="HOGENOM" id="CLU_1509010_0_0_14"/>
<protein>
    <recommendedName>
        <fullName evidence="1">DnaD N-terminal domain-containing protein</fullName>
    </recommendedName>
</protein>
<gene>
    <name evidence="2" type="ORF">MPUT9231_2530</name>
</gene>
<accession>M9WBY3</accession>
<dbReference type="Gene3D" id="1.10.10.10">
    <property type="entry name" value="Winged helix-like DNA-binding domain superfamily/Winged helix DNA-binding domain"/>
    <property type="match status" value="1"/>
</dbReference>
<dbReference type="eggNOG" id="ENOG5034AJT">
    <property type="taxonomic scope" value="Bacteria"/>
</dbReference>
<organism evidence="2 3">
    <name type="scientific">Mycoplasma putrefaciens Mput9231</name>
    <dbReference type="NCBI Taxonomy" id="1292033"/>
    <lineage>
        <taxon>Bacteria</taxon>
        <taxon>Bacillati</taxon>
        <taxon>Mycoplasmatota</taxon>
        <taxon>Mollicutes</taxon>
        <taxon>Mycoplasmataceae</taxon>
        <taxon>Mycoplasma</taxon>
    </lineage>
</organism>
<feature type="domain" description="DnaD N-terminal" evidence="1">
    <location>
        <begin position="15"/>
        <end position="83"/>
    </location>
</feature>
<dbReference type="OrthoDB" id="399088at2"/>
<dbReference type="Pfam" id="PF21984">
    <property type="entry name" value="DnaD_N"/>
    <property type="match status" value="1"/>
</dbReference>
<dbReference type="InterPro" id="IPR053843">
    <property type="entry name" value="DnaD_N"/>
</dbReference>
<dbReference type="SUPFAM" id="SSF46785">
    <property type="entry name" value="Winged helix' DNA-binding domain"/>
    <property type="match status" value="1"/>
</dbReference>
<dbReference type="RefSeq" id="WP_015587301.1">
    <property type="nucleotide sequence ID" value="NC_021083.1"/>
</dbReference>
<dbReference type="EMBL" id="CP004357">
    <property type="protein sequence ID" value="AGJ90677.1"/>
    <property type="molecule type" value="Genomic_DNA"/>
</dbReference>
<evidence type="ECO:0000259" key="1">
    <source>
        <dbReference type="Pfam" id="PF21984"/>
    </source>
</evidence>
<dbReference type="InterPro" id="IPR030892">
    <property type="entry name" value="DnaD_Mollicutes"/>
</dbReference>
<sequence>MIEKLLENGLLSKKKLLLEHYKKIELTDSQVLIILIIMHINDQTKKMTTPSLLARYMNLSADEIENELQMLVEKDLIEIKPRYIDFAKLFKKIALISWELHNIQTNKDFFDQLENKLSSKLNDNQKIELSKLINQSVIKNQVLELADELKPANFDNLIQTLYQELNLNNQTINHLSQFDWLDD</sequence>